<feature type="region of interest" description="Disordered" evidence="1">
    <location>
        <begin position="86"/>
        <end position="109"/>
    </location>
</feature>
<accession>A0A4C1SZK3</accession>
<evidence type="ECO:0000256" key="1">
    <source>
        <dbReference type="SAM" id="MobiDB-lite"/>
    </source>
</evidence>
<feature type="compositionally biased region" description="Basic and acidic residues" evidence="1">
    <location>
        <begin position="86"/>
        <end position="95"/>
    </location>
</feature>
<dbReference type="Proteomes" id="UP000299102">
    <property type="component" value="Unassembled WGS sequence"/>
</dbReference>
<reference evidence="2 3" key="1">
    <citation type="journal article" date="2019" name="Commun. Biol.">
        <title>The bagworm genome reveals a unique fibroin gene that provides high tensile strength.</title>
        <authorList>
            <person name="Kono N."/>
            <person name="Nakamura H."/>
            <person name="Ohtoshi R."/>
            <person name="Tomita M."/>
            <person name="Numata K."/>
            <person name="Arakawa K."/>
        </authorList>
    </citation>
    <scope>NUCLEOTIDE SEQUENCE [LARGE SCALE GENOMIC DNA]</scope>
</reference>
<dbReference type="EMBL" id="BGZK01000023">
    <property type="protein sequence ID" value="GBP06700.1"/>
    <property type="molecule type" value="Genomic_DNA"/>
</dbReference>
<evidence type="ECO:0000313" key="2">
    <source>
        <dbReference type="EMBL" id="GBP06700.1"/>
    </source>
</evidence>
<evidence type="ECO:0000313" key="3">
    <source>
        <dbReference type="Proteomes" id="UP000299102"/>
    </source>
</evidence>
<proteinExistence type="predicted"/>
<protein>
    <submittedName>
        <fullName evidence="2">Uncharacterized protein</fullName>
    </submittedName>
</protein>
<organism evidence="2 3">
    <name type="scientific">Eumeta variegata</name>
    <name type="common">Bagworm moth</name>
    <name type="synonym">Eumeta japonica</name>
    <dbReference type="NCBI Taxonomy" id="151549"/>
    <lineage>
        <taxon>Eukaryota</taxon>
        <taxon>Metazoa</taxon>
        <taxon>Ecdysozoa</taxon>
        <taxon>Arthropoda</taxon>
        <taxon>Hexapoda</taxon>
        <taxon>Insecta</taxon>
        <taxon>Pterygota</taxon>
        <taxon>Neoptera</taxon>
        <taxon>Endopterygota</taxon>
        <taxon>Lepidoptera</taxon>
        <taxon>Glossata</taxon>
        <taxon>Ditrysia</taxon>
        <taxon>Tineoidea</taxon>
        <taxon>Psychidae</taxon>
        <taxon>Oiketicinae</taxon>
        <taxon>Eumeta</taxon>
    </lineage>
</organism>
<keyword evidence="3" id="KW-1185">Reference proteome</keyword>
<name>A0A4C1SZK3_EUMVA</name>
<gene>
    <name evidence="2" type="ORF">EVAR_92650_1</name>
</gene>
<comment type="caution">
    <text evidence="2">The sequence shown here is derived from an EMBL/GenBank/DDBJ whole genome shotgun (WGS) entry which is preliminary data.</text>
</comment>
<dbReference type="AlphaFoldDB" id="A0A4C1SZK3"/>
<sequence>MPDLEVWRPQGYKGEEAPWPQIIFLVLEFTSLNLNFFSEVSLVEIFHPSKVSVVLSIFDPYTEEILVPKILKFKNLDQIGLESESKAKPGLKSKEGTAASDNVIGRWKR</sequence>